<protein>
    <recommendedName>
        <fullName evidence="5">HTH marR-type domain-containing protein</fullName>
    </recommendedName>
</protein>
<dbReference type="RefSeq" id="WP_160777893.1">
    <property type="nucleotide sequence ID" value="NZ_BAAAZF010000001.1"/>
</dbReference>
<evidence type="ECO:0000313" key="6">
    <source>
        <dbReference type="EMBL" id="MXP30334.1"/>
    </source>
</evidence>
<dbReference type="GO" id="GO:0003700">
    <property type="term" value="F:DNA-binding transcription factor activity"/>
    <property type="evidence" value="ECO:0007669"/>
    <property type="project" value="InterPro"/>
</dbReference>
<evidence type="ECO:0000256" key="1">
    <source>
        <dbReference type="ARBA" id="ARBA00023015"/>
    </source>
</evidence>
<dbReference type="SUPFAM" id="SSF46785">
    <property type="entry name" value="Winged helix' DNA-binding domain"/>
    <property type="match status" value="1"/>
</dbReference>
<keyword evidence="3" id="KW-0804">Transcription</keyword>
<keyword evidence="8" id="KW-1185">Reference proteome</keyword>
<dbReference type="InterPro" id="IPR000835">
    <property type="entry name" value="HTH_MarR-typ"/>
</dbReference>
<reference evidence="7 8" key="1">
    <citation type="submission" date="2019-12" db="EMBL/GenBank/DDBJ databases">
        <title>Genomic-based taxomic classification of the family Erythrobacteraceae.</title>
        <authorList>
            <person name="Xu L."/>
        </authorList>
    </citation>
    <scope>NUCLEOTIDE SEQUENCE [LARGE SCALE GENOMIC DNA]</scope>
    <source>
        <strain evidence="7 8">JCM 16677</strain>
    </source>
</reference>
<evidence type="ECO:0000256" key="4">
    <source>
        <dbReference type="SAM" id="MobiDB-lite"/>
    </source>
</evidence>
<dbReference type="InterPro" id="IPR036390">
    <property type="entry name" value="WH_DNA-bd_sf"/>
</dbReference>
<accession>A0A845AU14</accession>
<feature type="region of interest" description="Disordered" evidence="4">
    <location>
        <begin position="156"/>
        <end position="180"/>
    </location>
</feature>
<organism evidence="7 8">
    <name type="scientific">Parerythrobacter jejuensis</name>
    <dbReference type="NCBI Taxonomy" id="795812"/>
    <lineage>
        <taxon>Bacteria</taxon>
        <taxon>Pseudomonadati</taxon>
        <taxon>Pseudomonadota</taxon>
        <taxon>Alphaproteobacteria</taxon>
        <taxon>Sphingomonadales</taxon>
        <taxon>Erythrobacteraceae</taxon>
        <taxon>Parerythrobacter</taxon>
    </lineage>
</organism>
<evidence type="ECO:0000256" key="2">
    <source>
        <dbReference type="ARBA" id="ARBA00023125"/>
    </source>
</evidence>
<dbReference type="InterPro" id="IPR023187">
    <property type="entry name" value="Tscrpt_reg_MarR-type_CS"/>
</dbReference>
<evidence type="ECO:0000256" key="3">
    <source>
        <dbReference type="ARBA" id="ARBA00023163"/>
    </source>
</evidence>
<dbReference type="InterPro" id="IPR036388">
    <property type="entry name" value="WH-like_DNA-bd_sf"/>
</dbReference>
<evidence type="ECO:0000259" key="5">
    <source>
        <dbReference type="SMART" id="SM00347"/>
    </source>
</evidence>
<evidence type="ECO:0000313" key="8">
    <source>
        <dbReference type="Proteomes" id="UP000446786"/>
    </source>
</evidence>
<keyword evidence="2" id="KW-0238">DNA-binding</keyword>
<dbReference type="EMBL" id="WTYE01000001">
    <property type="protein sequence ID" value="MXP33094.1"/>
    <property type="molecule type" value="Genomic_DNA"/>
</dbReference>
<dbReference type="EMBL" id="WTYE01000001">
    <property type="protein sequence ID" value="MXP30334.1"/>
    <property type="molecule type" value="Genomic_DNA"/>
</dbReference>
<gene>
    <name evidence="6" type="ORF">GRI94_00690</name>
    <name evidence="7" type="ORF">GRI94_14780</name>
</gene>
<feature type="domain" description="HTH marR-type" evidence="5">
    <location>
        <begin position="68"/>
        <end position="174"/>
    </location>
</feature>
<comment type="caution">
    <text evidence="7">The sequence shown here is derived from an EMBL/GenBank/DDBJ whole genome shotgun (WGS) entry which is preliminary data.</text>
</comment>
<dbReference type="OrthoDB" id="7594920at2"/>
<keyword evidence="1" id="KW-0805">Transcription regulation</keyword>
<dbReference type="Proteomes" id="UP000446786">
    <property type="component" value="Unassembled WGS sequence"/>
</dbReference>
<name>A0A845AU14_9SPHN</name>
<sequence length="180" mass="20066">MNENTGGASAAMREIAGQLIELAENAEKRDQTPSSTRRHSVALFRESRMPKLANLAKEIYDRRAARVKYFGSDFSSEPAWDILLDLFFHRGAGVRVCVTSAAIASNAAPTTALRYIAHLESIGLIERVPSETDRRTYWLELTPLGQEKMTGYLSDLSKRQSEPQRLSANDEPHIAREATS</sequence>
<dbReference type="Gene3D" id="1.10.10.10">
    <property type="entry name" value="Winged helix-like DNA-binding domain superfamily/Winged helix DNA-binding domain"/>
    <property type="match status" value="1"/>
</dbReference>
<evidence type="ECO:0000313" key="7">
    <source>
        <dbReference type="EMBL" id="MXP33094.1"/>
    </source>
</evidence>
<dbReference type="GO" id="GO:0003677">
    <property type="term" value="F:DNA binding"/>
    <property type="evidence" value="ECO:0007669"/>
    <property type="project" value="UniProtKB-KW"/>
</dbReference>
<dbReference type="AlphaFoldDB" id="A0A845AU14"/>
<dbReference type="SMART" id="SM00347">
    <property type="entry name" value="HTH_MARR"/>
    <property type="match status" value="1"/>
</dbReference>
<dbReference type="PROSITE" id="PS01117">
    <property type="entry name" value="HTH_MARR_1"/>
    <property type="match status" value="1"/>
</dbReference>
<proteinExistence type="predicted"/>